<sequence>MKGTETILSSRARNLIYFLGNKHSIELPTAPAMFSRKPTENIERVQGLHKQPEKQGLVLKNKAHNHVHCFTNTGSRTSPSSPKSDFTSGGGKNRTWSQLQQKR</sequence>
<organism evidence="2 3">
    <name type="scientific">Junco hyemalis</name>
    <name type="common">Dark-eyed junco</name>
    <dbReference type="NCBI Taxonomy" id="40217"/>
    <lineage>
        <taxon>Eukaryota</taxon>
        <taxon>Metazoa</taxon>
        <taxon>Chordata</taxon>
        <taxon>Craniata</taxon>
        <taxon>Vertebrata</taxon>
        <taxon>Euteleostomi</taxon>
        <taxon>Archelosauria</taxon>
        <taxon>Archosauria</taxon>
        <taxon>Dinosauria</taxon>
        <taxon>Saurischia</taxon>
        <taxon>Theropoda</taxon>
        <taxon>Coelurosauria</taxon>
        <taxon>Aves</taxon>
        <taxon>Neognathae</taxon>
        <taxon>Neoaves</taxon>
        <taxon>Telluraves</taxon>
        <taxon>Australaves</taxon>
        <taxon>Passeriformes</taxon>
        <taxon>Passerellidae</taxon>
        <taxon>Junco</taxon>
    </lineage>
</organism>
<feature type="region of interest" description="Disordered" evidence="1">
    <location>
        <begin position="69"/>
        <end position="103"/>
    </location>
</feature>
<proteinExistence type="predicted"/>
<evidence type="ECO:0000256" key="1">
    <source>
        <dbReference type="SAM" id="MobiDB-lite"/>
    </source>
</evidence>
<dbReference type="Ensembl" id="ENSJHYT00000023206.1">
    <property type="protein sequence ID" value="ENSJHYP00000019252.1"/>
    <property type="gene ID" value="ENSJHYG00000014637.1"/>
</dbReference>
<reference evidence="2" key="1">
    <citation type="submission" date="2025-08" db="UniProtKB">
        <authorList>
            <consortium name="Ensembl"/>
        </authorList>
    </citation>
    <scope>IDENTIFICATION</scope>
</reference>
<evidence type="ECO:0000313" key="2">
    <source>
        <dbReference type="Ensembl" id="ENSJHYP00000019252.1"/>
    </source>
</evidence>
<reference evidence="2" key="2">
    <citation type="submission" date="2025-09" db="UniProtKB">
        <authorList>
            <consortium name="Ensembl"/>
        </authorList>
    </citation>
    <scope>IDENTIFICATION</scope>
</reference>
<evidence type="ECO:0000313" key="3">
    <source>
        <dbReference type="Proteomes" id="UP000694408"/>
    </source>
</evidence>
<name>A0A8C5JLG8_JUNHY</name>
<keyword evidence="3" id="KW-1185">Reference proteome</keyword>
<feature type="compositionally biased region" description="Polar residues" evidence="1">
    <location>
        <begin position="70"/>
        <end position="87"/>
    </location>
</feature>
<accession>A0A8C5JLG8</accession>
<protein>
    <submittedName>
        <fullName evidence="2">Uncharacterized protein</fullName>
    </submittedName>
</protein>
<dbReference type="Proteomes" id="UP000694408">
    <property type="component" value="Unplaced"/>
</dbReference>
<feature type="compositionally biased region" description="Polar residues" evidence="1">
    <location>
        <begin position="94"/>
        <end position="103"/>
    </location>
</feature>
<dbReference type="AlphaFoldDB" id="A0A8C5JLG8"/>